<dbReference type="Proteomes" id="UP000830198">
    <property type="component" value="Chromosome"/>
</dbReference>
<evidence type="ECO:0008006" key="3">
    <source>
        <dbReference type="Google" id="ProtNLM"/>
    </source>
</evidence>
<name>A0ABY4I722_CHIFI</name>
<dbReference type="EMBL" id="CP095855">
    <property type="protein sequence ID" value="UPK71385.1"/>
    <property type="molecule type" value="Genomic_DNA"/>
</dbReference>
<gene>
    <name evidence="1" type="ORF">MYF79_08855</name>
</gene>
<reference evidence="1 2" key="1">
    <citation type="submission" date="2022-04" db="EMBL/GenBank/DDBJ databases">
        <title>The arsenic-methylating capacity of Chitinophaga filiformis YT5 during chitin decomposition.</title>
        <authorList>
            <person name="Chen G."/>
            <person name="Liang Y."/>
        </authorList>
    </citation>
    <scope>NUCLEOTIDE SEQUENCE [LARGE SCALE GENOMIC DNA]</scope>
    <source>
        <strain evidence="1 2">YT5</strain>
    </source>
</reference>
<organism evidence="1 2">
    <name type="scientific">Chitinophaga filiformis</name>
    <name type="common">Myxococcus filiformis</name>
    <name type="synonym">Flexibacter filiformis</name>
    <dbReference type="NCBI Taxonomy" id="104663"/>
    <lineage>
        <taxon>Bacteria</taxon>
        <taxon>Pseudomonadati</taxon>
        <taxon>Bacteroidota</taxon>
        <taxon>Chitinophagia</taxon>
        <taxon>Chitinophagales</taxon>
        <taxon>Chitinophagaceae</taxon>
        <taxon>Chitinophaga</taxon>
    </lineage>
</organism>
<dbReference type="RefSeq" id="WP_247813464.1">
    <property type="nucleotide sequence ID" value="NZ_CP095855.1"/>
</dbReference>
<evidence type="ECO:0000313" key="1">
    <source>
        <dbReference type="EMBL" id="UPK71385.1"/>
    </source>
</evidence>
<evidence type="ECO:0000313" key="2">
    <source>
        <dbReference type="Proteomes" id="UP000830198"/>
    </source>
</evidence>
<keyword evidence="2" id="KW-1185">Reference proteome</keyword>
<protein>
    <recommendedName>
        <fullName evidence="3">Peptidase family M48</fullName>
    </recommendedName>
</protein>
<dbReference type="Gene3D" id="3.30.2010.10">
    <property type="entry name" value="Metalloproteases ('zincins'), catalytic domain"/>
    <property type="match status" value="1"/>
</dbReference>
<proteinExistence type="predicted"/>
<accession>A0ABY4I722</accession>
<sequence length="437" mass="50079">MKYRHDLLPTVIRHQLTYDSPQKINALFQMFTGANWWALLFLCGLLACHQQRFVAPGTDNKGSIDLSLTPFCGALPFGDSAIKRYELTLASPRAQDVMRQLVEYSGIDLNIAIYQGKVPNALATTIDGQRVIIYNEDFIDEIDKVSRTFFWQSIFILSHETGHLLYGHVLSADTAVRYRQELEADEFAGFILYRMGADINASTWIMNSVHLQNDIDLRTHPSRERRAAAIDRGWQKGYTQAFTIPVPPPPPFDMQERNNFMPEGYCDCRDLLSSDSIYRFHSDFTDGCGLDSMITVGEGMIDYFMSDSLVGPMVYRDTLIGVIIDLRNDEYEQDLGGMLESTDLKVRIFRYNRAVNPLFTNYNLYITDLQHPKPEEGAWNYFTKMVKPGQWIKFKVIVENATTMFNTYRFSYLEFIPPPKEVAGSIILSPFSKNTNK</sequence>